<gene>
    <name evidence="1" type="ORF">M378DRAFT_1067849</name>
</gene>
<dbReference type="AlphaFoldDB" id="A0A0C2WTA2"/>
<dbReference type="EMBL" id="KN818314">
    <property type="protein sequence ID" value="KIL59553.1"/>
    <property type="molecule type" value="Genomic_DNA"/>
</dbReference>
<dbReference type="InParanoid" id="A0A0C2WTA2"/>
<protein>
    <submittedName>
        <fullName evidence="1">Uncharacterized protein</fullName>
    </submittedName>
</protein>
<name>A0A0C2WTA2_AMAMK</name>
<proteinExistence type="predicted"/>
<dbReference type="Proteomes" id="UP000054549">
    <property type="component" value="Unassembled WGS sequence"/>
</dbReference>
<accession>A0A0C2WTA2</accession>
<organism evidence="1 2">
    <name type="scientific">Amanita muscaria (strain Koide BX008)</name>
    <dbReference type="NCBI Taxonomy" id="946122"/>
    <lineage>
        <taxon>Eukaryota</taxon>
        <taxon>Fungi</taxon>
        <taxon>Dikarya</taxon>
        <taxon>Basidiomycota</taxon>
        <taxon>Agaricomycotina</taxon>
        <taxon>Agaricomycetes</taxon>
        <taxon>Agaricomycetidae</taxon>
        <taxon>Agaricales</taxon>
        <taxon>Pluteineae</taxon>
        <taxon>Amanitaceae</taxon>
        <taxon>Amanita</taxon>
    </lineage>
</organism>
<evidence type="ECO:0000313" key="1">
    <source>
        <dbReference type="EMBL" id="KIL59553.1"/>
    </source>
</evidence>
<sequence>MVAVKLGPSNKSLRNVYRTEVRGIERESSIYTVGPVLKAYDDERYNSDSVSEGERVNLNAVKGVTKRVKGRSILLTQHLLARILGVSVGRGTLECE</sequence>
<reference evidence="1 2" key="1">
    <citation type="submission" date="2014-04" db="EMBL/GenBank/DDBJ databases">
        <title>Evolutionary Origins and Diversification of the Mycorrhizal Mutualists.</title>
        <authorList>
            <consortium name="DOE Joint Genome Institute"/>
            <consortium name="Mycorrhizal Genomics Consortium"/>
            <person name="Kohler A."/>
            <person name="Kuo A."/>
            <person name="Nagy L.G."/>
            <person name="Floudas D."/>
            <person name="Copeland A."/>
            <person name="Barry K.W."/>
            <person name="Cichocki N."/>
            <person name="Veneault-Fourrey C."/>
            <person name="LaButti K."/>
            <person name="Lindquist E.A."/>
            <person name="Lipzen A."/>
            <person name="Lundell T."/>
            <person name="Morin E."/>
            <person name="Murat C."/>
            <person name="Riley R."/>
            <person name="Ohm R."/>
            <person name="Sun H."/>
            <person name="Tunlid A."/>
            <person name="Henrissat B."/>
            <person name="Grigoriev I.V."/>
            <person name="Hibbett D.S."/>
            <person name="Martin F."/>
        </authorList>
    </citation>
    <scope>NUCLEOTIDE SEQUENCE [LARGE SCALE GENOMIC DNA]</scope>
    <source>
        <strain evidence="1 2">Koide BX008</strain>
    </source>
</reference>
<evidence type="ECO:0000313" key="2">
    <source>
        <dbReference type="Proteomes" id="UP000054549"/>
    </source>
</evidence>
<keyword evidence="2" id="KW-1185">Reference proteome</keyword>
<dbReference type="HOGENOM" id="CLU_2359272_0_0_1"/>